<name>A0A699RTB9_TANCI</name>
<dbReference type="AlphaFoldDB" id="A0A699RTB9"/>
<sequence length="74" mass="8470">MPITTAEEKAERRLEVKSRSTLMMSILNEHQLKFNSIKDAKKLLKAVEKRFGGNASTKKTQRNCKVLLDSLDHL</sequence>
<reference evidence="1" key="1">
    <citation type="journal article" date="2019" name="Sci. Rep.">
        <title>Draft genome of Tanacetum cinerariifolium, the natural source of mosquito coil.</title>
        <authorList>
            <person name="Yamashiro T."/>
            <person name="Shiraishi A."/>
            <person name="Satake H."/>
            <person name="Nakayama K."/>
        </authorList>
    </citation>
    <scope>NUCLEOTIDE SEQUENCE</scope>
</reference>
<accession>A0A699RTB9</accession>
<evidence type="ECO:0000313" key="1">
    <source>
        <dbReference type="EMBL" id="GFC87392.1"/>
    </source>
</evidence>
<organism evidence="1">
    <name type="scientific">Tanacetum cinerariifolium</name>
    <name type="common">Dalmatian daisy</name>
    <name type="synonym">Chrysanthemum cinerariifolium</name>
    <dbReference type="NCBI Taxonomy" id="118510"/>
    <lineage>
        <taxon>Eukaryota</taxon>
        <taxon>Viridiplantae</taxon>
        <taxon>Streptophyta</taxon>
        <taxon>Embryophyta</taxon>
        <taxon>Tracheophyta</taxon>
        <taxon>Spermatophyta</taxon>
        <taxon>Magnoliopsida</taxon>
        <taxon>eudicotyledons</taxon>
        <taxon>Gunneridae</taxon>
        <taxon>Pentapetalae</taxon>
        <taxon>asterids</taxon>
        <taxon>campanulids</taxon>
        <taxon>Asterales</taxon>
        <taxon>Asteraceae</taxon>
        <taxon>Asteroideae</taxon>
        <taxon>Anthemideae</taxon>
        <taxon>Anthemidinae</taxon>
        <taxon>Tanacetum</taxon>
    </lineage>
</organism>
<proteinExistence type="predicted"/>
<protein>
    <submittedName>
        <fullName evidence="1">Ribonuclease H-like domain-containing protein</fullName>
    </submittedName>
</protein>
<gene>
    <name evidence="1" type="ORF">Tci_859362</name>
</gene>
<comment type="caution">
    <text evidence="1">The sequence shown here is derived from an EMBL/GenBank/DDBJ whole genome shotgun (WGS) entry which is preliminary data.</text>
</comment>
<dbReference type="EMBL" id="BKCJ011110026">
    <property type="protein sequence ID" value="GFC87392.1"/>
    <property type="molecule type" value="Genomic_DNA"/>
</dbReference>